<comment type="catalytic activity">
    <reaction evidence="13 14">
        <text>a quinone + sn-glycerol 3-phosphate = dihydroxyacetone phosphate + a quinol</text>
        <dbReference type="Rhea" id="RHEA:18977"/>
        <dbReference type="ChEBI" id="CHEBI:24646"/>
        <dbReference type="ChEBI" id="CHEBI:57597"/>
        <dbReference type="ChEBI" id="CHEBI:57642"/>
        <dbReference type="ChEBI" id="CHEBI:132124"/>
        <dbReference type="EC" id="1.1.5.3"/>
    </reaction>
</comment>
<dbReference type="NCBIfam" id="NF008313">
    <property type="entry name" value="PRK11101.1"/>
    <property type="match status" value="1"/>
</dbReference>
<protein>
    <recommendedName>
        <fullName evidence="7 14">Glycerol-3-phosphate dehydrogenase</fullName>
        <ecNumber evidence="7 14">1.1.5.3</ecNumber>
    </recommendedName>
</protein>
<evidence type="ECO:0000256" key="8">
    <source>
        <dbReference type="ARBA" id="ARBA00022475"/>
    </source>
</evidence>
<evidence type="ECO:0000256" key="2">
    <source>
        <dbReference type="ARBA" id="ARBA00001974"/>
    </source>
</evidence>
<dbReference type="PROSITE" id="PS00977">
    <property type="entry name" value="FAD_G3PDH_1"/>
    <property type="match status" value="1"/>
</dbReference>
<evidence type="ECO:0000256" key="4">
    <source>
        <dbReference type="ARBA" id="ARBA00005157"/>
    </source>
</evidence>
<evidence type="ECO:0000256" key="3">
    <source>
        <dbReference type="ARBA" id="ARBA00004202"/>
    </source>
</evidence>
<keyword evidence="8" id="KW-1003">Cell membrane</keyword>
<dbReference type="NCBIfam" id="TIGR03377">
    <property type="entry name" value="glycerol3P_GlpA"/>
    <property type="match status" value="1"/>
</dbReference>
<keyword evidence="9 14" id="KW-0285">Flavoprotein</keyword>
<evidence type="ECO:0000256" key="13">
    <source>
        <dbReference type="ARBA" id="ARBA00049055"/>
    </source>
</evidence>
<comment type="subunit">
    <text evidence="6">Composed of a catalytic GlpA/B dimer and of membrane bound GlpC.</text>
</comment>
<evidence type="ECO:0000256" key="11">
    <source>
        <dbReference type="ARBA" id="ARBA00023002"/>
    </source>
</evidence>
<dbReference type="PRINTS" id="PR01001">
    <property type="entry name" value="FADG3PDH"/>
</dbReference>
<evidence type="ECO:0000256" key="6">
    <source>
        <dbReference type="ARBA" id="ARBA00011331"/>
    </source>
</evidence>
<comment type="caution">
    <text evidence="17">The sequence shown here is derived from an EMBL/GenBank/DDBJ whole genome shotgun (WGS) entry which is preliminary data.</text>
</comment>
<dbReference type="InterPro" id="IPR000447">
    <property type="entry name" value="G3P_DH_FAD-dep"/>
</dbReference>
<sequence>MNKNRSKEYDVIIIGGGATGAGTARDCAMRGLSVLLVERHDFATGATGRNHGLLHSGARYAVTDHESAAECIEENMILRKIANHCIEENDGLFLTLPEDDIAFQSQFVDACSSAGISTEIIDPKLALQMEPSANPDLIGAVRVPDGSVDPFRLTMSNALDARLHGTDILTQHEVTDILKEQDRVIGVELFDHGKKEKVNYYGKIVCNAAGIWGHHIANFAGVNINMFPAKGSLLIFGHRVNKMVLNRCRKPANADILVPGDTICLIGTTSERIPIEEIDNMYVSKDDVDVLIREGVKLSPSLATTRILRAYAGVRPLVAADDDPSGRSISRGIVLMDHKERDGLEGFVTITGGKLMTYRLMAEEATDLICKKLSVDKKCETASIPLPGSEKSEETLSNAGNKIYTGASITQKSAKDRHGSLAHKIANGDSNEDSMVCECEGVSIGEVKYAINELHVNNLIDLRRRTRVGMGTCQGELCACRAAGLLCESMEEAGKAKDDLANFLQERWKGMSPIAWGETINEIQFTSWIYEGIYGLKPENN</sequence>
<organism evidence="17 18">
    <name type="scientific">Marinifilum caeruleilacunae</name>
    <dbReference type="NCBI Taxonomy" id="2499076"/>
    <lineage>
        <taxon>Bacteria</taxon>
        <taxon>Pseudomonadati</taxon>
        <taxon>Bacteroidota</taxon>
        <taxon>Bacteroidia</taxon>
        <taxon>Marinilabiliales</taxon>
        <taxon>Marinifilaceae</taxon>
    </lineage>
</organism>
<comment type="subcellular location">
    <subcellularLocation>
        <location evidence="3">Cell membrane</location>
        <topology evidence="3">Peripheral membrane protein</topology>
    </subcellularLocation>
</comment>
<evidence type="ECO:0000259" key="16">
    <source>
        <dbReference type="Pfam" id="PF04324"/>
    </source>
</evidence>
<dbReference type="CDD" id="cd19946">
    <property type="entry name" value="GlpA-like_Fer2_BFD-like"/>
    <property type="match status" value="1"/>
</dbReference>
<dbReference type="InterPro" id="IPR041854">
    <property type="entry name" value="BFD-like_2Fe2S-bd_dom_sf"/>
</dbReference>
<dbReference type="Pfam" id="PF01266">
    <property type="entry name" value="DAO"/>
    <property type="match status" value="1"/>
</dbReference>
<comment type="cofactor">
    <cofactor evidence="2 14">
        <name>FAD</name>
        <dbReference type="ChEBI" id="CHEBI:57692"/>
    </cofactor>
</comment>
<keyword evidence="10" id="KW-0274">FAD</keyword>
<dbReference type="PANTHER" id="PTHR11985">
    <property type="entry name" value="GLYCEROL-3-PHOSPHATE DEHYDROGENASE"/>
    <property type="match status" value="1"/>
</dbReference>
<keyword evidence="12" id="KW-0472">Membrane</keyword>
<accession>A0ABX1WT83</accession>
<dbReference type="InterPro" id="IPR007419">
    <property type="entry name" value="BFD-like_2Fe2S-bd_dom"/>
</dbReference>
<dbReference type="PANTHER" id="PTHR11985:SF35">
    <property type="entry name" value="ANAEROBIC GLYCEROL-3-PHOSPHATE DEHYDROGENASE SUBUNIT A"/>
    <property type="match status" value="1"/>
</dbReference>
<dbReference type="Gene3D" id="1.10.10.1100">
    <property type="entry name" value="BFD-like [2Fe-2S]-binding domain"/>
    <property type="match status" value="1"/>
</dbReference>
<dbReference type="EMBL" id="RZNH01000006">
    <property type="protein sequence ID" value="NOU59306.1"/>
    <property type="molecule type" value="Genomic_DNA"/>
</dbReference>
<evidence type="ECO:0000256" key="12">
    <source>
        <dbReference type="ARBA" id="ARBA00023136"/>
    </source>
</evidence>
<gene>
    <name evidence="17" type="ORF">ELS83_05705</name>
</gene>
<dbReference type="SUPFAM" id="SSF51905">
    <property type="entry name" value="FAD/NAD(P)-binding domain"/>
    <property type="match status" value="1"/>
</dbReference>
<evidence type="ECO:0000256" key="7">
    <source>
        <dbReference type="ARBA" id="ARBA00013029"/>
    </source>
</evidence>
<keyword evidence="11 14" id="KW-0560">Oxidoreductase</keyword>
<evidence type="ECO:0000256" key="5">
    <source>
        <dbReference type="ARBA" id="ARBA00007330"/>
    </source>
</evidence>
<keyword evidence="18" id="KW-1185">Reference proteome</keyword>
<dbReference type="SUPFAM" id="SSF54373">
    <property type="entry name" value="FAD-linked reductases, C-terminal domain"/>
    <property type="match status" value="1"/>
</dbReference>
<comment type="similarity">
    <text evidence="5 14">Belongs to the FAD-dependent glycerol-3-phosphate dehydrogenase family.</text>
</comment>
<feature type="domain" description="FAD dependent oxidoreductase" evidence="15">
    <location>
        <begin position="10"/>
        <end position="359"/>
    </location>
</feature>
<dbReference type="InterPro" id="IPR017752">
    <property type="entry name" value="G3P_DH_GlpA_su"/>
</dbReference>
<evidence type="ECO:0000256" key="1">
    <source>
        <dbReference type="ARBA" id="ARBA00001917"/>
    </source>
</evidence>
<proteinExistence type="inferred from homology"/>
<evidence type="ECO:0000256" key="9">
    <source>
        <dbReference type="ARBA" id="ARBA00022630"/>
    </source>
</evidence>
<evidence type="ECO:0000313" key="18">
    <source>
        <dbReference type="Proteomes" id="UP000732105"/>
    </source>
</evidence>
<dbReference type="Gene3D" id="3.50.50.60">
    <property type="entry name" value="FAD/NAD(P)-binding domain"/>
    <property type="match status" value="3"/>
</dbReference>
<dbReference type="Pfam" id="PF04324">
    <property type="entry name" value="Fer2_BFD"/>
    <property type="match status" value="1"/>
</dbReference>
<dbReference type="EC" id="1.1.5.3" evidence="7 14"/>
<name>A0ABX1WT83_9BACT</name>
<dbReference type="RefSeq" id="WP_171594583.1">
    <property type="nucleotide sequence ID" value="NZ_RZNH01000006.1"/>
</dbReference>
<reference evidence="17 18" key="1">
    <citation type="submission" date="2018-12" db="EMBL/GenBank/DDBJ databases">
        <title>Marinifilum JC070 sp. nov., a marine bacterium isolated from Yongle Blue Hole in the South China Sea.</title>
        <authorList>
            <person name="Fu T."/>
        </authorList>
    </citation>
    <scope>NUCLEOTIDE SEQUENCE [LARGE SCALE GENOMIC DNA]</scope>
    <source>
        <strain evidence="17 18">JC070</strain>
    </source>
</reference>
<evidence type="ECO:0000259" key="15">
    <source>
        <dbReference type="Pfam" id="PF01266"/>
    </source>
</evidence>
<dbReference type="InterPro" id="IPR036188">
    <property type="entry name" value="FAD/NAD-bd_sf"/>
</dbReference>
<dbReference type="PROSITE" id="PS00978">
    <property type="entry name" value="FAD_G3PDH_2"/>
    <property type="match status" value="1"/>
</dbReference>
<dbReference type="Proteomes" id="UP000732105">
    <property type="component" value="Unassembled WGS sequence"/>
</dbReference>
<evidence type="ECO:0000256" key="14">
    <source>
        <dbReference type="RuleBase" id="RU361217"/>
    </source>
</evidence>
<feature type="domain" description="BFD-like [2Fe-2S]-binding" evidence="16">
    <location>
        <begin position="435"/>
        <end position="484"/>
    </location>
</feature>
<evidence type="ECO:0000313" key="17">
    <source>
        <dbReference type="EMBL" id="NOU59306.1"/>
    </source>
</evidence>
<evidence type="ECO:0000256" key="10">
    <source>
        <dbReference type="ARBA" id="ARBA00022827"/>
    </source>
</evidence>
<comment type="cofactor">
    <cofactor evidence="1">
        <name>FMN</name>
        <dbReference type="ChEBI" id="CHEBI:58210"/>
    </cofactor>
</comment>
<comment type="pathway">
    <text evidence="4">Polyol metabolism; glycerol degradation via glycerol kinase pathway; glycerone phosphate from sn-glycerol 3-phosphate (anaerobic route): step 1/1.</text>
</comment>
<dbReference type="InterPro" id="IPR006076">
    <property type="entry name" value="FAD-dep_OxRdtase"/>
</dbReference>